<evidence type="ECO:0000313" key="6">
    <source>
        <dbReference type="EMBL" id="PWQ96073.1"/>
    </source>
</evidence>
<evidence type="ECO:0000259" key="5">
    <source>
        <dbReference type="PROSITE" id="PS50931"/>
    </source>
</evidence>
<evidence type="ECO:0000256" key="1">
    <source>
        <dbReference type="ARBA" id="ARBA00009437"/>
    </source>
</evidence>
<dbReference type="EMBL" id="QGKM01000039">
    <property type="protein sequence ID" value="PWQ96073.1"/>
    <property type="molecule type" value="Genomic_DNA"/>
</dbReference>
<evidence type="ECO:0000256" key="2">
    <source>
        <dbReference type="ARBA" id="ARBA00023015"/>
    </source>
</evidence>
<dbReference type="GO" id="GO:0019344">
    <property type="term" value="P:cysteine biosynthetic process"/>
    <property type="evidence" value="ECO:0007669"/>
    <property type="project" value="TreeGrafter"/>
</dbReference>
<accession>A0A317CF92</accession>
<dbReference type="InterPro" id="IPR000847">
    <property type="entry name" value="LysR_HTH_N"/>
</dbReference>
<keyword evidence="3" id="KW-0238">DNA-binding</keyword>
<dbReference type="PANTHER" id="PTHR30126:SF6">
    <property type="entry name" value="HTH-TYPE TRANSCRIPTIONAL REGULATOR CYSB-RELATED"/>
    <property type="match status" value="1"/>
</dbReference>
<evidence type="ECO:0000256" key="4">
    <source>
        <dbReference type="ARBA" id="ARBA00023163"/>
    </source>
</evidence>
<dbReference type="PROSITE" id="PS50931">
    <property type="entry name" value="HTH_LYSR"/>
    <property type="match status" value="1"/>
</dbReference>
<dbReference type="InterPro" id="IPR036390">
    <property type="entry name" value="WH_DNA-bd_sf"/>
</dbReference>
<dbReference type="SUPFAM" id="SSF46785">
    <property type="entry name" value="Winged helix' DNA-binding domain"/>
    <property type="match status" value="1"/>
</dbReference>
<gene>
    <name evidence="6" type="primary">cysB</name>
    <name evidence="6" type="ORF">DKW60_13550</name>
</gene>
<evidence type="ECO:0000256" key="3">
    <source>
        <dbReference type="ARBA" id="ARBA00023125"/>
    </source>
</evidence>
<feature type="domain" description="HTH lysR-type" evidence="5">
    <location>
        <begin position="1"/>
        <end position="59"/>
    </location>
</feature>
<dbReference type="InterPro" id="IPR036388">
    <property type="entry name" value="WH-like_DNA-bd_sf"/>
</dbReference>
<dbReference type="GO" id="GO:0000976">
    <property type="term" value="F:transcription cis-regulatory region binding"/>
    <property type="evidence" value="ECO:0007669"/>
    <property type="project" value="TreeGrafter"/>
</dbReference>
<proteinExistence type="inferred from homology"/>
<dbReference type="OrthoDB" id="5297026at2"/>
<keyword evidence="2" id="KW-0805">Transcription regulation</keyword>
<dbReference type="PRINTS" id="PR00039">
    <property type="entry name" value="HTHLYSR"/>
</dbReference>
<dbReference type="PANTHER" id="PTHR30126">
    <property type="entry name" value="HTH-TYPE TRANSCRIPTIONAL REGULATOR"/>
    <property type="match status" value="1"/>
</dbReference>
<dbReference type="Pfam" id="PF03466">
    <property type="entry name" value="LysR_substrate"/>
    <property type="match status" value="1"/>
</dbReference>
<keyword evidence="7" id="KW-1185">Reference proteome</keyword>
<protein>
    <submittedName>
        <fullName evidence="6">Transcriptional regulator CysB</fullName>
    </submittedName>
</protein>
<evidence type="ECO:0000313" key="7">
    <source>
        <dbReference type="Proteomes" id="UP000245539"/>
    </source>
</evidence>
<keyword evidence="4" id="KW-0804">Transcription</keyword>
<reference evidence="6 7" key="1">
    <citation type="submission" date="2018-05" db="EMBL/GenBank/DDBJ databases">
        <title>Leucothrix arctica sp. nov., isolated from Arctic seawater.</title>
        <authorList>
            <person name="Choi A."/>
            <person name="Baek K."/>
        </authorList>
    </citation>
    <scope>NUCLEOTIDE SEQUENCE [LARGE SCALE GENOMIC DNA]</scope>
    <source>
        <strain evidence="6 7">JCM 18388</strain>
    </source>
</reference>
<comment type="similarity">
    <text evidence="1">Belongs to the LysR transcriptional regulatory family.</text>
</comment>
<dbReference type="GO" id="GO:0003700">
    <property type="term" value="F:DNA-binding transcription factor activity"/>
    <property type="evidence" value="ECO:0007669"/>
    <property type="project" value="InterPro"/>
</dbReference>
<dbReference type="InterPro" id="IPR005119">
    <property type="entry name" value="LysR_subst-bd"/>
</dbReference>
<organism evidence="6 7">
    <name type="scientific">Leucothrix pacifica</name>
    <dbReference type="NCBI Taxonomy" id="1247513"/>
    <lineage>
        <taxon>Bacteria</taxon>
        <taxon>Pseudomonadati</taxon>
        <taxon>Pseudomonadota</taxon>
        <taxon>Gammaproteobacteria</taxon>
        <taxon>Thiotrichales</taxon>
        <taxon>Thiotrichaceae</taxon>
        <taxon>Leucothrix</taxon>
    </lineage>
</organism>
<dbReference type="Gene3D" id="1.10.10.10">
    <property type="entry name" value="Winged helix-like DNA-binding domain superfamily/Winged helix DNA-binding domain"/>
    <property type="match status" value="1"/>
</dbReference>
<dbReference type="Gene3D" id="3.40.190.10">
    <property type="entry name" value="Periplasmic binding protein-like II"/>
    <property type="match status" value="2"/>
</dbReference>
<comment type="caution">
    <text evidence="6">The sequence shown here is derived from an EMBL/GenBank/DDBJ whole genome shotgun (WGS) entry which is preliminary data.</text>
</comment>
<name>A0A317CF92_9GAMM</name>
<dbReference type="Proteomes" id="UP000245539">
    <property type="component" value="Unassembled WGS sequence"/>
</dbReference>
<sequence length="310" mass="35522">MELRQLKSLIALVENGYNVSQAANRMNLVQSAVSQQISKLESELNTQIFVRHGKRLIGLTDIGQEILDYAYRTLANVENIREISREQLKQGEGMLRIGATHTQARYILPSVIKQFRAHYPDIELQVHQGTPEQLVEKAIHDDVDFSICTEALATHADLLTIPCYRWNRGLIALADNPILQHDEIDLELLTHYPIVTYVYGFTGRSVFTETFTKEGLKPKVVLSAADTDIIKTYVREGLGVGIIASLAYVNEQDEDLVERDLSALFPWETTRIAYQKDKYIRRHQQYFIDLFQQTVRQQGRWHGLEAVESH</sequence>
<dbReference type="AlphaFoldDB" id="A0A317CF92"/>
<dbReference type="Pfam" id="PF00126">
    <property type="entry name" value="HTH_1"/>
    <property type="match status" value="1"/>
</dbReference>
<dbReference type="RefSeq" id="WP_109838196.1">
    <property type="nucleotide sequence ID" value="NZ_QGKM01000039.1"/>
</dbReference>
<dbReference type="SUPFAM" id="SSF53850">
    <property type="entry name" value="Periplasmic binding protein-like II"/>
    <property type="match status" value="1"/>
</dbReference>